<dbReference type="InterPro" id="IPR058033">
    <property type="entry name" value="ARM_TBCD_2nd"/>
</dbReference>
<comment type="caution">
    <text evidence="5">The sequence shown here is derived from an EMBL/GenBank/DDBJ whole genome shotgun (WGS) entry which is preliminary data.</text>
</comment>
<sequence length="1229" mass="132687">MAHPSDEGGICTQEVTHVEEADELLELVSQVPRQQDVQAAGTAFRRYHSILEKYHEQAQLLDPHVGPIVNQLTQIIRREALSSSGADWDALREASTFLWALITVRGYKAVVKSFSTEVADLEPVMALLCRHQDKGTERHEGDWQADCVLLLWLSQLLLIPFDLAAVDSSIDVTASPHRDGEEVPIAQQLRLHCQGCLAEAGPKRDTAGVLVGRLLMRADCQVSLQHFVSWAGVQLQRTDPVAIFLVPGITRALVNIQKYGQRARMLPMARQIWPAALQLQSSTAAASNALSRKLAIKLVQRIGLTLLLPRTAAWRYQRQCLDIRATLAGTATAGLAPGNELQGGATALPEQQGEASIGVQACAANEDGAEGEWDVPEELEAIIGILLEGLADKDTVVRWSAAKGLGRIAGRLSKEMADEVLDSIVESFRYPDQDTAWHGGCLALAEVARRGLLLPRRVPELAPLMATALQYDLRRGAHSVGSHVRDAAAYVCWAFARAYESDIIAPAVRHLAPALLAVACYDREVNCRRAASAAFQESVGRLGNFPHGIDIVAAANYFSLASRQHAYLDVGPQVSCYPEYREVMVQHLTRHKLGHWDRALRELTSKALAAIVHQDPAYFSSSVLGQLLDLCADPCIEVLHGALLGTAELLLALQATASRPEPAVLQRAVAVPQNLAAAKLFRGRGGELLRAGVCRLVECIAFCQIPLSAADKAALLAAVDENLCHPATSIQDAAAAALHAIARCYLKEGHDSMAETYIKGLSCSKSPATRQGSAAALRVLPCQLLMPCWREAISALGQACQVEADPSQRDAESRAAAVRALSSVAQELFPVSRQGEIGAARGHLGATEATFLERDIMGPILRAACDYCTDDRGDVGSWVREAAIIALPQLLLLWWQHVRADAADQPAHVEATKQPASPVLQAVIGALLRQAAERLDRLQKIALRELGALMRQADLQCIPERINLSVALAPSCGTHALPSDQVMREMVPLLWSKAYGEPVLEGFIASIGGLDGRLRRSVSAAIAKRLAEGCLRADKEREGLASSFAAVWSKHANSARLALPLLRTANILYDDCGMHSLPESHPFPGQLLELVKGEARGCRDVACLTEASAVLCHLASLHADVSKQSLRALLVLLCNRFPKVRKAVAENLYVWLLTQQDSHPGLQGLSTDAACDVLCESVWDGSLQEAKVAREALYSLLQLPPAPAVKQGAGSVGESKAVLKPLQQLSLVC</sequence>
<protein>
    <submittedName>
        <fullName evidence="5">G836 protein</fullName>
    </submittedName>
</protein>
<dbReference type="InterPro" id="IPR011989">
    <property type="entry name" value="ARM-like"/>
</dbReference>
<name>A0ABP1FLX1_9CHLO</name>
<keyword evidence="6" id="KW-1185">Reference proteome</keyword>
<evidence type="ECO:0000256" key="2">
    <source>
        <dbReference type="PROSITE-ProRule" id="PRU00103"/>
    </source>
</evidence>
<evidence type="ECO:0000313" key="5">
    <source>
        <dbReference type="EMBL" id="CAL5219073.1"/>
    </source>
</evidence>
<evidence type="ECO:0000259" key="4">
    <source>
        <dbReference type="Pfam" id="PF25767"/>
    </source>
</evidence>
<keyword evidence="1" id="KW-0143">Chaperone</keyword>
<dbReference type="Proteomes" id="UP001497392">
    <property type="component" value="Unassembled WGS sequence"/>
</dbReference>
<feature type="domain" description="Tubulin-folding cofactor D C-terminal" evidence="3">
    <location>
        <begin position="922"/>
        <end position="1101"/>
    </location>
</feature>
<dbReference type="Pfam" id="PF12612">
    <property type="entry name" value="TFCD_C"/>
    <property type="match status" value="1"/>
</dbReference>
<dbReference type="Pfam" id="PF25767">
    <property type="entry name" value="ARM_TBCD_2nd"/>
    <property type="match status" value="1"/>
</dbReference>
<feature type="repeat" description="HEAT" evidence="2">
    <location>
        <begin position="382"/>
        <end position="419"/>
    </location>
</feature>
<organism evidence="5 6">
    <name type="scientific">Coccomyxa viridis</name>
    <dbReference type="NCBI Taxonomy" id="1274662"/>
    <lineage>
        <taxon>Eukaryota</taxon>
        <taxon>Viridiplantae</taxon>
        <taxon>Chlorophyta</taxon>
        <taxon>core chlorophytes</taxon>
        <taxon>Trebouxiophyceae</taxon>
        <taxon>Trebouxiophyceae incertae sedis</taxon>
        <taxon>Coccomyxaceae</taxon>
        <taxon>Coccomyxa</taxon>
    </lineage>
</organism>
<dbReference type="InterPro" id="IPR022577">
    <property type="entry name" value="TBCD_C"/>
</dbReference>
<reference evidence="5 6" key="1">
    <citation type="submission" date="2024-06" db="EMBL/GenBank/DDBJ databases">
        <authorList>
            <person name="Kraege A."/>
            <person name="Thomma B."/>
        </authorList>
    </citation>
    <scope>NUCLEOTIDE SEQUENCE [LARGE SCALE GENOMIC DNA]</scope>
</reference>
<dbReference type="Gene3D" id="1.25.10.10">
    <property type="entry name" value="Leucine-rich Repeat Variant"/>
    <property type="match status" value="2"/>
</dbReference>
<proteinExistence type="predicted"/>
<dbReference type="InterPro" id="IPR033162">
    <property type="entry name" value="TBCD"/>
</dbReference>
<dbReference type="InterPro" id="IPR021133">
    <property type="entry name" value="HEAT_type_2"/>
</dbReference>
<dbReference type="PANTHER" id="PTHR12658">
    <property type="entry name" value="BETA-TUBULIN COFACTOR D"/>
    <property type="match status" value="1"/>
</dbReference>
<evidence type="ECO:0000256" key="1">
    <source>
        <dbReference type="ARBA" id="ARBA00023186"/>
    </source>
</evidence>
<dbReference type="PANTHER" id="PTHR12658:SF0">
    <property type="entry name" value="TUBULIN-SPECIFIC CHAPERONE D"/>
    <property type="match status" value="1"/>
</dbReference>
<accession>A0ABP1FLX1</accession>
<feature type="domain" description="Tubulin-folding cofactor D ARM repeats" evidence="4">
    <location>
        <begin position="291"/>
        <end position="549"/>
    </location>
</feature>
<gene>
    <name evidence="5" type="primary">g836</name>
    <name evidence="5" type="ORF">VP750_LOCUS732</name>
</gene>
<dbReference type="EMBL" id="CAXHTA020000002">
    <property type="protein sequence ID" value="CAL5219073.1"/>
    <property type="molecule type" value="Genomic_DNA"/>
</dbReference>
<evidence type="ECO:0000313" key="6">
    <source>
        <dbReference type="Proteomes" id="UP001497392"/>
    </source>
</evidence>
<dbReference type="InterPro" id="IPR016024">
    <property type="entry name" value="ARM-type_fold"/>
</dbReference>
<evidence type="ECO:0000259" key="3">
    <source>
        <dbReference type="Pfam" id="PF12612"/>
    </source>
</evidence>
<dbReference type="SUPFAM" id="SSF48371">
    <property type="entry name" value="ARM repeat"/>
    <property type="match status" value="1"/>
</dbReference>
<dbReference type="Pfam" id="PF23579">
    <property type="entry name" value="ARM_TBCD"/>
    <property type="match status" value="1"/>
</dbReference>
<dbReference type="PROSITE" id="PS50077">
    <property type="entry name" value="HEAT_REPEAT"/>
    <property type="match status" value="1"/>
</dbReference>